<reference evidence="1" key="1">
    <citation type="journal article" date="2021" name="Environ. Microbiol.">
        <title>Gene family expansions and transcriptome signatures uncover fungal adaptations to wood decay.</title>
        <authorList>
            <person name="Hage H."/>
            <person name="Miyauchi S."/>
            <person name="Viragh M."/>
            <person name="Drula E."/>
            <person name="Min B."/>
            <person name="Chaduli D."/>
            <person name="Navarro D."/>
            <person name="Favel A."/>
            <person name="Norest M."/>
            <person name="Lesage-Meessen L."/>
            <person name="Balint B."/>
            <person name="Merenyi Z."/>
            <person name="de Eugenio L."/>
            <person name="Morin E."/>
            <person name="Martinez A.T."/>
            <person name="Baldrian P."/>
            <person name="Stursova M."/>
            <person name="Martinez M.J."/>
            <person name="Novotny C."/>
            <person name="Magnuson J.K."/>
            <person name="Spatafora J.W."/>
            <person name="Maurice S."/>
            <person name="Pangilinan J."/>
            <person name="Andreopoulos W."/>
            <person name="LaButti K."/>
            <person name="Hundley H."/>
            <person name="Na H."/>
            <person name="Kuo A."/>
            <person name="Barry K."/>
            <person name="Lipzen A."/>
            <person name="Henrissat B."/>
            <person name="Riley R."/>
            <person name="Ahrendt S."/>
            <person name="Nagy L.G."/>
            <person name="Grigoriev I.V."/>
            <person name="Martin F."/>
            <person name="Rosso M.N."/>
        </authorList>
    </citation>
    <scope>NUCLEOTIDE SEQUENCE</scope>
    <source>
        <strain evidence="1">CBS 384.51</strain>
    </source>
</reference>
<dbReference type="Proteomes" id="UP001055072">
    <property type="component" value="Unassembled WGS sequence"/>
</dbReference>
<proteinExistence type="predicted"/>
<name>A0ACB8U7A5_9APHY</name>
<protein>
    <submittedName>
        <fullName evidence="1">Uncharacterized protein</fullName>
    </submittedName>
</protein>
<accession>A0ACB8U7A5</accession>
<evidence type="ECO:0000313" key="2">
    <source>
        <dbReference type="Proteomes" id="UP001055072"/>
    </source>
</evidence>
<comment type="caution">
    <text evidence="1">The sequence shown here is derived from an EMBL/GenBank/DDBJ whole genome shotgun (WGS) entry which is preliminary data.</text>
</comment>
<keyword evidence="2" id="KW-1185">Reference proteome</keyword>
<organism evidence="1 2">
    <name type="scientific">Irpex rosettiformis</name>
    <dbReference type="NCBI Taxonomy" id="378272"/>
    <lineage>
        <taxon>Eukaryota</taxon>
        <taxon>Fungi</taxon>
        <taxon>Dikarya</taxon>
        <taxon>Basidiomycota</taxon>
        <taxon>Agaricomycotina</taxon>
        <taxon>Agaricomycetes</taxon>
        <taxon>Polyporales</taxon>
        <taxon>Irpicaceae</taxon>
        <taxon>Irpex</taxon>
    </lineage>
</organism>
<dbReference type="EMBL" id="MU274908">
    <property type="protein sequence ID" value="KAI0090095.1"/>
    <property type="molecule type" value="Genomic_DNA"/>
</dbReference>
<feature type="non-terminal residue" evidence="1">
    <location>
        <position position="1"/>
    </location>
</feature>
<sequence>LDTRPTPQPTGTPSHATTVHITSTADFALLLPSTNRELISDAESDGVSYCSHASTGDSCADRPKLPVGFITAAALNKSDDGSWIQVTGCLDNSKFHLDPSDAGGQFDVRFPNGAQCAFGGYGASFIELVEPALSRFCLRCCSSPNDQTHCNSHQDRLGCTTAVPGQYDFPDMGVSCS</sequence>
<evidence type="ECO:0000313" key="1">
    <source>
        <dbReference type="EMBL" id="KAI0090095.1"/>
    </source>
</evidence>
<gene>
    <name evidence="1" type="ORF">BDY19DRAFT_887676</name>
</gene>